<dbReference type="CDD" id="cd01106">
    <property type="entry name" value="HTH_TipAL-Mta"/>
    <property type="match status" value="1"/>
</dbReference>
<dbReference type="EMBL" id="LAKJ01000002">
    <property type="protein sequence ID" value="KKI65509.1"/>
    <property type="molecule type" value="Genomic_DNA"/>
</dbReference>
<evidence type="ECO:0000313" key="5">
    <source>
        <dbReference type="Proteomes" id="UP000034455"/>
    </source>
</evidence>
<dbReference type="GO" id="GO:0003677">
    <property type="term" value="F:DNA binding"/>
    <property type="evidence" value="ECO:0007669"/>
    <property type="project" value="UniProtKB-KW"/>
</dbReference>
<dbReference type="InterPro" id="IPR000551">
    <property type="entry name" value="MerR-type_HTH_dom"/>
</dbReference>
<proteinExistence type="predicted"/>
<evidence type="ECO:0000256" key="2">
    <source>
        <dbReference type="SAM" id="Phobius"/>
    </source>
</evidence>
<dbReference type="RefSeq" id="WP_019470072.1">
    <property type="nucleotide sequence ID" value="NZ_LAKJ01000002.1"/>
</dbReference>
<keyword evidence="2" id="KW-0472">Membrane</keyword>
<dbReference type="InterPro" id="IPR047057">
    <property type="entry name" value="MerR_fam"/>
</dbReference>
<dbReference type="PANTHER" id="PTHR30204:SF96">
    <property type="entry name" value="CHROMOSOME-ANCHORING PROTEIN RACA"/>
    <property type="match status" value="1"/>
</dbReference>
<reference evidence="4 5" key="1">
    <citation type="submission" date="2015-03" db="EMBL/GenBank/DDBJ databases">
        <title>Genome Assembly of Staphylococcus cohnii subsp. cohnii strain G22B2.</title>
        <authorList>
            <person name="Nair G."/>
            <person name="Kaur G."/>
            <person name="Khatri I."/>
            <person name="Singh N.K."/>
            <person name="Sathyabama S."/>
            <person name="Maurya S.K."/>
            <person name="Subramanian S."/>
            <person name="Agrewala J.N."/>
            <person name="Mayilraj S."/>
        </authorList>
    </citation>
    <scope>NUCLEOTIDE SEQUENCE [LARGE SCALE GENOMIC DNA]</scope>
    <source>
        <strain evidence="4 5">G22B2</strain>
    </source>
</reference>
<dbReference type="PATRIC" id="fig|74704.6.peg.1500"/>
<dbReference type="GO" id="GO:0003700">
    <property type="term" value="F:DNA-binding transcription factor activity"/>
    <property type="evidence" value="ECO:0007669"/>
    <property type="project" value="InterPro"/>
</dbReference>
<dbReference type="Proteomes" id="UP000034455">
    <property type="component" value="Unassembled WGS sequence"/>
</dbReference>
<accession>A0A0M2P432</accession>
<evidence type="ECO:0000259" key="3">
    <source>
        <dbReference type="PROSITE" id="PS50937"/>
    </source>
</evidence>
<dbReference type="Pfam" id="PF13411">
    <property type="entry name" value="MerR_1"/>
    <property type="match status" value="1"/>
</dbReference>
<evidence type="ECO:0000256" key="1">
    <source>
        <dbReference type="ARBA" id="ARBA00023125"/>
    </source>
</evidence>
<feature type="domain" description="HTH merR-type" evidence="3">
    <location>
        <begin position="3"/>
        <end position="72"/>
    </location>
</feature>
<dbReference type="InterPro" id="IPR009061">
    <property type="entry name" value="DNA-bd_dom_put_sf"/>
</dbReference>
<dbReference type="PANTHER" id="PTHR30204">
    <property type="entry name" value="REDOX-CYCLING DRUG-SENSING TRANSCRIPTIONAL ACTIVATOR SOXR"/>
    <property type="match status" value="1"/>
</dbReference>
<dbReference type="AlphaFoldDB" id="A0A0M2P432"/>
<dbReference type="PROSITE" id="PS50937">
    <property type="entry name" value="HTH_MERR_2"/>
    <property type="match status" value="1"/>
</dbReference>
<keyword evidence="2" id="KW-0812">Transmembrane</keyword>
<dbReference type="PRINTS" id="PR00040">
    <property type="entry name" value="HTHMERR"/>
</dbReference>
<gene>
    <name evidence="4" type="ORF">UF66_1466</name>
</gene>
<dbReference type="SMART" id="SM00422">
    <property type="entry name" value="HTH_MERR"/>
    <property type="match status" value="1"/>
</dbReference>
<evidence type="ECO:0000313" key="4">
    <source>
        <dbReference type="EMBL" id="KKI65509.1"/>
    </source>
</evidence>
<keyword evidence="2" id="KW-1133">Transmembrane helix</keyword>
<protein>
    <submittedName>
        <fullName evidence="4">Transcriptional regulator, MerR family</fullName>
    </submittedName>
</protein>
<comment type="caution">
    <text evidence="4">The sequence shown here is derived from an EMBL/GenBank/DDBJ whole genome shotgun (WGS) entry which is preliminary data.</text>
</comment>
<sequence length="241" mass="27712">MTLYQTGELAKHCNVTVRTIQYYDKKGLLQSMPSSSNGRRLFDEQSKVNLEIILILKSIGFSLKDIKILLTDDKKLQAVKVMLHQKKTEINEEIEKLKLTAYQMKQLESSISEDAQAPIEKLINTHKYVIQNQRGMTLYMPLLYKLSPASIIQYTSIIASVLLKKWMPFLSTLPILVIYAGIMTKAIYQRVSYLCPNCQQIFKPKLSTWMFAAHTPNTRKLQCPHCYQTHHCVTTLKTGSH</sequence>
<keyword evidence="1" id="KW-0238">DNA-binding</keyword>
<organism evidence="4 5">
    <name type="scientific">Staphylococcus cohnii subsp. cohnii</name>
    <dbReference type="NCBI Taxonomy" id="74704"/>
    <lineage>
        <taxon>Bacteria</taxon>
        <taxon>Bacillati</taxon>
        <taxon>Bacillota</taxon>
        <taxon>Bacilli</taxon>
        <taxon>Bacillales</taxon>
        <taxon>Staphylococcaceae</taxon>
        <taxon>Staphylococcus</taxon>
        <taxon>Staphylococcus cohnii species complex</taxon>
    </lineage>
</organism>
<dbReference type="SUPFAM" id="SSF46955">
    <property type="entry name" value="Putative DNA-binding domain"/>
    <property type="match status" value="1"/>
</dbReference>
<dbReference type="Gene3D" id="1.10.1660.10">
    <property type="match status" value="1"/>
</dbReference>
<name>A0A0M2P432_STACC</name>
<feature type="transmembrane region" description="Helical" evidence="2">
    <location>
        <begin position="169"/>
        <end position="188"/>
    </location>
</feature>